<feature type="domain" description="ABC-2 type transporter transmembrane" evidence="6">
    <location>
        <begin position="19"/>
        <end position="116"/>
    </location>
</feature>
<keyword evidence="2 5" id="KW-0812">Transmembrane</keyword>
<proteinExistence type="predicted"/>
<evidence type="ECO:0000256" key="3">
    <source>
        <dbReference type="ARBA" id="ARBA00022989"/>
    </source>
</evidence>
<feature type="non-terminal residue" evidence="7">
    <location>
        <position position="162"/>
    </location>
</feature>
<dbReference type="InterPro" id="IPR017500">
    <property type="entry name" value="Phage_infect_YhgE_N"/>
</dbReference>
<feature type="transmembrane region" description="Helical" evidence="5">
    <location>
        <begin position="15"/>
        <end position="38"/>
    </location>
</feature>
<name>A0ABW1R142_9LACO</name>
<dbReference type="Gene3D" id="3.40.1710.10">
    <property type="entry name" value="abc type-2 transporter like domain"/>
    <property type="match status" value="1"/>
</dbReference>
<evidence type="ECO:0000256" key="1">
    <source>
        <dbReference type="ARBA" id="ARBA00004141"/>
    </source>
</evidence>
<comment type="caution">
    <text evidence="7">The sequence shown here is derived from an EMBL/GenBank/DDBJ whole genome shotgun (WGS) entry which is preliminary data.</text>
</comment>
<evidence type="ECO:0000313" key="8">
    <source>
        <dbReference type="Proteomes" id="UP001596253"/>
    </source>
</evidence>
<sequence>MFLTEWKHVLHTKGLLKIILGILLVPSFYAVIFLASLWNPYANVRHLPVGVVNQDVPITKADRHYQLGAKLTQQLVHNHSADFHRLTTATAQRQLRTGKIYMVITIPRQFSRQATTLGSAHPHAINLHDQTNAGFSFIAIITTRKTGGLLQGYKPYVLASVS</sequence>
<gene>
    <name evidence="7" type="ORF">ACFP3T_00005</name>
</gene>
<evidence type="ECO:0000256" key="2">
    <source>
        <dbReference type="ARBA" id="ARBA00022692"/>
    </source>
</evidence>
<dbReference type="Pfam" id="PF12698">
    <property type="entry name" value="ABC2_membrane_3"/>
    <property type="match status" value="1"/>
</dbReference>
<keyword evidence="8" id="KW-1185">Reference proteome</keyword>
<evidence type="ECO:0000256" key="4">
    <source>
        <dbReference type="ARBA" id="ARBA00023136"/>
    </source>
</evidence>
<evidence type="ECO:0000256" key="5">
    <source>
        <dbReference type="SAM" id="Phobius"/>
    </source>
</evidence>
<dbReference type="Proteomes" id="UP001596253">
    <property type="component" value="Unassembled WGS sequence"/>
</dbReference>
<dbReference type="InterPro" id="IPR013525">
    <property type="entry name" value="ABC2_TM"/>
</dbReference>
<dbReference type="RefSeq" id="WP_379852300.1">
    <property type="nucleotide sequence ID" value="NZ_JBHSSD010000001.1"/>
</dbReference>
<dbReference type="EMBL" id="JBHSSD010000001">
    <property type="protein sequence ID" value="MFC6163070.1"/>
    <property type="molecule type" value="Genomic_DNA"/>
</dbReference>
<protein>
    <submittedName>
        <fullName evidence="7">YhgE/Pip family protein</fullName>
    </submittedName>
</protein>
<reference evidence="8" key="1">
    <citation type="journal article" date="2019" name="Int. J. Syst. Evol. Microbiol.">
        <title>The Global Catalogue of Microorganisms (GCM) 10K type strain sequencing project: providing services to taxonomists for standard genome sequencing and annotation.</title>
        <authorList>
            <consortium name="The Broad Institute Genomics Platform"/>
            <consortium name="The Broad Institute Genome Sequencing Center for Infectious Disease"/>
            <person name="Wu L."/>
            <person name="Ma J."/>
        </authorList>
    </citation>
    <scope>NUCLEOTIDE SEQUENCE [LARGE SCALE GENOMIC DNA]</scope>
    <source>
        <strain evidence="8">CCM 8932</strain>
    </source>
</reference>
<evidence type="ECO:0000259" key="6">
    <source>
        <dbReference type="Pfam" id="PF12698"/>
    </source>
</evidence>
<keyword evidence="3 5" id="KW-1133">Transmembrane helix</keyword>
<accession>A0ABW1R142</accession>
<dbReference type="InterPro" id="IPR051328">
    <property type="entry name" value="T7SS_ABC-Transporter"/>
</dbReference>
<dbReference type="NCBIfam" id="TIGR03061">
    <property type="entry name" value="pip_yhgE_Nterm"/>
    <property type="match status" value="1"/>
</dbReference>
<organism evidence="7 8">
    <name type="scientific">Lactiplantibacillus dongliensis</name>
    <dbReference type="NCBI Taxonomy" id="2559919"/>
    <lineage>
        <taxon>Bacteria</taxon>
        <taxon>Bacillati</taxon>
        <taxon>Bacillota</taxon>
        <taxon>Bacilli</taxon>
        <taxon>Lactobacillales</taxon>
        <taxon>Lactobacillaceae</taxon>
        <taxon>Lactiplantibacillus</taxon>
    </lineage>
</organism>
<dbReference type="PANTHER" id="PTHR43077:SF10">
    <property type="entry name" value="TRANSPORT PERMEASE PROTEIN"/>
    <property type="match status" value="1"/>
</dbReference>
<comment type="subcellular location">
    <subcellularLocation>
        <location evidence="1">Membrane</location>
        <topology evidence="1">Multi-pass membrane protein</topology>
    </subcellularLocation>
</comment>
<evidence type="ECO:0000313" key="7">
    <source>
        <dbReference type="EMBL" id="MFC6163070.1"/>
    </source>
</evidence>
<keyword evidence="4 5" id="KW-0472">Membrane</keyword>
<dbReference type="PANTHER" id="PTHR43077">
    <property type="entry name" value="TRANSPORT PERMEASE YVFS-RELATED"/>
    <property type="match status" value="1"/>
</dbReference>